<protein>
    <recommendedName>
        <fullName evidence="3">Retrotransposon gag domain-containing protein</fullName>
    </recommendedName>
</protein>
<gene>
    <name evidence="1" type="ORF">CR513_37866</name>
</gene>
<evidence type="ECO:0000313" key="2">
    <source>
        <dbReference type="Proteomes" id="UP000257109"/>
    </source>
</evidence>
<feature type="non-terminal residue" evidence="1">
    <location>
        <position position="1"/>
    </location>
</feature>
<organism evidence="1 2">
    <name type="scientific">Mucuna pruriens</name>
    <name type="common">Velvet bean</name>
    <name type="synonym">Dolichos pruriens</name>
    <dbReference type="NCBI Taxonomy" id="157652"/>
    <lineage>
        <taxon>Eukaryota</taxon>
        <taxon>Viridiplantae</taxon>
        <taxon>Streptophyta</taxon>
        <taxon>Embryophyta</taxon>
        <taxon>Tracheophyta</taxon>
        <taxon>Spermatophyta</taxon>
        <taxon>Magnoliopsida</taxon>
        <taxon>eudicotyledons</taxon>
        <taxon>Gunneridae</taxon>
        <taxon>Pentapetalae</taxon>
        <taxon>rosids</taxon>
        <taxon>fabids</taxon>
        <taxon>Fabales</taxon>
        <taxon>Fabaceae</taxon>
        <taxon>Papilionoideae</taxon>
        <taxon>50 kb inversion clade</taxon>
        <taxon>NPAAA clade</taxon>
        <taxon>indigoferoid/millettioid clade</taxon>
        <taxon>Phaseoleae</taxon>
        <taxon>Mucuna</taxon>
    </lineage>
</organism>
<comment type="caution">
    <text evidence="1">The sequence shown here is derived from an EMBL/GenBank/DDBJ whole genome shotgun (WGS) entry which is preliminary data.</text>
</comment>
<dbReference type="AlphaFoldDB" id="A0A371FT12"/>
<dbReference type="EMBL" id="QJKJ01007924">
    <property type="protein sequence ID" value="RDX81448.1"/>
    <property type="molecule type" value="Genomic_DNA"/>
</dbReference>
<evidence type="ECO:0000313" key="1">
    <source>
        <dbReference type="EMBL" id="RDX81448.1"/>
    </source>
</evidence>
<keyword evidence="2" id="KW-1185">Reference proteome</keyword>
<sequence length="266" mass="30907">MADLKVEPTPIHNWIHPGFRRPISPKVVNSVKSVILVNTWLVAKRRQLRHTDILLSDSIPQYLAIRVGILQLLGRSSREIVALMTRKRSSGSLHPFDPKIEKTLNKIRKFKNMHVGHTSGSFSTIPETNNFETKPNFSDNPLHEPDLMENNNNRTLKELVTSDVLYQSWCIQYPQLESAQMYELKSELIHLLSKYHSLVGEDPHKHLNEFLQGIPEDYIKMNAFPFSFDGVAKEQLYLQSMMFTTWEEMKRMFLKKFFPTSRIAAI</sequence>
<proteinExistence type="predicted"/>
<accession>A0A371FT12</accession>
<reference evidence="1" key="1">
    <citation type="submission" date="2018-05" db="EMBL/GenBank/DDBJ databases">
        <title>Draft genome of Mucuna pruriens seed.</title>
        <authorList>
            <person name="Nnadi N.E."/>
            <person name="Vos R."/>
            <person name="Hasami M.H."/>
            <person name="Devisetty U.K."/>
            <person name="Aguiy J.C."/>
        </authorList>
    </citation>
    <scope>NUCLEOTIDE SEQUENCE [LARGE SCALE GENOMIC DNA]</scope>
    <source>
        <strain evidence="1">JCA_2017</strain>
    </source>
</reference>
<name>A0A371FT12_MUCPR</name>
<dbReference type="Proteomes" id="UP000257109">
    <property type="component" value="Unassembled WGS sequence"/>
</dbReference>
<evidence type="ECO:0008006" key="3">
    <source>
        <dbReference type="Google" id="ProtNLM"/>
    </source>
</evidence>
<dbReference type="OrthoDB" id="1305902at2759"/>